<dbReference type="Pfam" id="PF23552">
    <property type="entry name" value="ParB_C"/>
    <property type="match status" value="1"/>
</dbReference>
<sequence>MSAGKLKRGLGKGLGALIPEAEIASIGEYRSAEVIDVEIERVTPNPGQPRRHFDEDALLSLKDSIEVHGIVQPILVRHNGNGYIIIAGERRWRAARMAGLKRVPVIIREVDDINIAQLSLIENIQREDLNDIEEAMAYEHLIAHYGLTQEDLSKAVGKSRSHIANTMRLTKLDDRVKDMIAVGQISGGHGRALLRIDDLEHQHAWALKIIDGTLSVREIEDALSRPERKTKVKKKSKPDLEVKYMESQLREHFGTKVEIKRGRQKGKIEIEFYNDEDLDRLYNLIRGE</sequence>
<dbReference type="OrthoDB" id="9802051at2"/>
<dbReference type="EMBL" id="FMWL01000001">
    <property type="protein sequence ID" value="SCZ76656.1"/>
    <property type="molecule type" value="Genomic_DNA"/>
</dbReference>
<dbReference type="Pfam" id="PF02195">
    <property type="entry name" value="ParB_N"/>
    <property type="match status" value="1"/>
</dbReference>
<evidence type="ECO:0000256" key="3">
    <source>
        <dbReference type="ARBA" id="ARBA00022829"/>
    </source>
</evidence>
<dbReference type="PANTHER" id="PTHR33375">
    <property type="entry name" value="CHROMOSOME-PARTITIONING PROTEIN PARB-RELATED"/>
    <property type="match status" value="1"/>
</dbReference>
<comment type="subcellular location">
    <subcellularLocation>
        <location evidence="1">Cytoplasm</location>
        <location evidence="1">Nucleoid</location>
    </subcellularLocation>
</comment>
<dbReference type="GO" id="GO:0009295">
    <property type="term" value="C:nucleoid"/>
    <property type="evidence" value="ECO:0007669"/>
    <property type="project" value="UniProtKB-SubCell"/>
</dbReference>
<keyword evidence="3" id="KW-0159">Chromosome partition</keyword>
<protein>
    <submittedName>
        <fullName evidence="6">Chromosome partitioning protein, ParB family</fullName>
    </submittedName>
</protein>
<evidence type="ECO:0000259" key="5">
    <source>
        <dbReference type="SMART" id="SM00470"/>
    </source>
</evidence>
<dbReference type="NCBIfam" id="TIGR00180">
    <property type="entry name" value="parB_part"/>
    <property type="match status" value="1"/>
</dbReference>
<dbReference type="SUPFAM" id="SSF109709">
    <property type="entry name" value="KorB DNA-binding domain-like"/>
    <property type="match status" value="1"/>
</dbReference>
<dbReference type="GO" id="GO:0003677">
    <property type="term" value="F:DNA binding"/>
    <property type="evidence" value="ECO:0007669"/>
    <property type="project" value="UniProtKB-KW"/>
</dbReference>
<dbReference type="GO" id="GO:0005694">
    <property type="term" value="C:chromosome"/>
    <property type="evidence" value="ECO:0007669"/>
    <property type="project" value="TreeGrafter"/>
</dbReference>
<dbReference type="InterPro" id="IPR050336">
    <property type="entry name" value="Chromosome_partition/occlusion"/>
</dbReference>
<evidence type="ECO:0000256" key="2">
    <source>
        <dbReference type="ARBA" id="ARBA00006295"/>
    </source>
</evidence>
<dbReference type="Proteomes" id="UP000199208">
    <property type="component" value="Unassembled WGS sequence"/>
</dbReference>
<dbReference type="RefSeq" id="WP_092589164.1">
    <property type="nucleotide sequence ID" value="NZ_FMWL01000001.1"/>
</dbReference>
<keyword evidence="7" id="KW-1185">Reference proteome</keyword>
<dbReference type="SUPFAM" id="SSF110849">
    <property type="entry name" value="ParB/Sulfiredoxin"/>
    <property type="match status" value="1"/>
</dbReference>
<dbReference type="FunFam" id="1.10.10.2830:FF:000001">
    <property type="entry name" value="Chromosome partitioning protein ParB"/>
    <property type="match status" value="1"/>
</dbReference>
<dbReference type="GO" id="GO:0045881">
    <property type="term" value="P:positive regulation of sporulation resulting in formation of a cellular spore"/>
    <property type="evidence" value="ECO:0007669"/>
    <property type="project" value="TreeGrafter"/>
</dbReference>
<dbReference type="InterPro" id="IPR041468">
    <property type="entry name" value="HTH_ParB/Spo0J"/>
</dbReference>
<dbReference type="InterPro" id="IPR003115">
    <property type="entry name" value="ParB_N"/>
</dbReference>
<gene>
    <name evidence="6" type="ORF">SAMN03080599_00362</name>
</gene>
<dbReference type="InterPro" id="IPR057240">
    <property type="entry name" value="ParB_dimer_C"/>
</dbReference>
<dbReference type="SMART" id="SM00470">
    <property type="entry name" value="ParB"/>
    <property type="match status" value="1"/>
</dbReference>
<evidence type="ECO:0000256" key="4">
    <source>
        <dbReference type="ARBA" id="ARBA00023125"/>
    </source>
</evidence>
<dbReference type="AlphaFoldDB" id="A0A1G5RRP2"/>
<dbReference type="InterPro" id="IPR036086">
    <property type="entry name" value="ParB/Sulfiredoxin_sf"/>
</dbReference>
<comment type="similarity">
    <text evidence="2">Belongs to the ParB family.</text>
</comment>
<dbReference type="STRING" id="1120920.SAMN03080599_00362"/>
<evidence type="ECO:0000313" key="7">
    <source>
        <dbReference type="Proteomes" id="UP000199208"/>
    </source>
</evidence>
<proteinExistence type="inferred from homology"/>
<dbReference type="GO" id="GO:0007059">
    <property type="term" value="P:chromosome segregation"/>
    <property type="evidence" value="ECO:0007669"/>
    <property type="project" value="UniProtKB-KW"/>
</dbReference>
<name>A0A1G5RRP2_9FIRM</name>
<dbReference type="PANTHER" id="PTHR33375:SF1">
    <property type="entry name" value="CHROMOSOME-PARTITIONING PROTEIN PARB-RELATED"/>
    <property type="match status" value="1"/>
</dbReference>
<feature type="domain" description="ParB-like N-terminal" evidence="5">
    <location>
        <begin position="35"/>
        <end position="124"/>
    </location>
</feature>
<evidence type="ECO:0000256" key="1">
    <source>
        <dbReference type="ARBA" id="ARBA00004453"/>
    </source>
</evidence>
<dbReference type="CDD" id="cd16393">
    <property type="entry name" value="SPO0J_N"/>
    <property type="match status" value="1"/>
</dbReference>
<dbReference type="Gene3D" id="3.90.1530.30">
    <property type="match status" value="1"/>
</dbReference>
<dbReference type="Gene3D" id="1.10.10.2830">
    <property type="match status" value="1"/>
</dbReference>
<dbReference type="Pfam" id="PF17762">
    <property type="entry name" value="HTH_ParB"/>
    <property type="match status" value="1"/>
</dbReference>
<accession>A0A1G5RRP2</accession>
<evidence type="ECO:0000313" key="6">
    <source>
        <dbReference type="EMBL" id="SCZ76656.1"/>
    </source>
</evidence>
<dbReference type="FunFam" id="3.90.1530.30:FF:000001">
    <property type="entry name" value="Chromosome partitioning protein ParB"/>
    <property type="match status" value="1"/>
</dbReference>
<organism evidence="6 7">
    <name type="scientific">Acidaminobacter hydrogenoformans DSM 2784</name>
    <dbReference type="NCBI Taxonomy" id="1120920"/>
    <lineage>
        <taxon>Bacteria</taxon>
        <taxon>Bacillati</taxon>
        <taxon>Bacillota</taxon>
        <taxon>Clostridia</taxon>
        <taxon>Peptostreptococcales</taxon>
        <taxon>Acidaminobacteraceae</taxon>
        <taxon>Acidaminobacter</taxon>
    </lineage>
</organism>
<reference evidence="6 7" key="1">
    <citation type="submission" date="2016-10" db="EMBL/GenBank/DDBJ databases">
        <authorList>
            <person name="de Groot N.N."/>
        </authorList>
    </citation>
    <scope>NUCLEOTIDE SEQUENCE [LARGE SCALE GENOMIC DNA]</scope>
    <source>
        <strain evidence="6 7">DSM 2784</strain>
    </source>
</reference>
<dbReference type="InterPro" id="IPR004437">
    <property type="entry name" value="ParB/RepB/Spo0J"/>
</dbReference>
<keyword evidence="4" id="KW-0238">DNA-binding</keyword>